<organism evidence="2">
    <name type="scientific">Veillonella ratti</name>
    <dbReference type="NCBI Taxonomy" id="103892"/>
    <lineage>
        <taxon>Bacteria</taxon>
        <taxon>Bacillati</taxon>
        <taxon>Bacillota</taxon>
        <taxon>Negativicutes</taxon>
        <taxon>Veillonellales</taxon>
        <taxon>Veillonellaceae</taxon>
        <taxon>Veillonella</taxon>
    </lineage>
</organism>
<feature type="region of interest" description="Disordered" evidence="1">
    <location>
        <begin position="50"/>
        <end position="87"/>
    </location>
</feature>
<protein>
    <submittedName>
        <fullName evidence="2">Uncharacterized protein</fullName>
    </submittedName>
</protein>
<gene>
    <name evidence="2" type="ORF">VRLFYP33_00587</name>
</gene>
<evidence type="ECO:0000313" key="2">
    <source>
        <dbReference type="EMBL" id="VYT84214.1"/>
    </source>
</evidence>
<sequence>MIEIKISGNTAEEVKSKVVSLFNQLTATTEAYEQTKQAFEQTKQVAQKKATLIPKEKAPDKETKPAKAEPVVDTVSIEVPAEPEKQEEASAMAKAFLDAKDAKDVKDAKDAKAYTVDEVRAAAKEFLLANPKERKPLLTAFLHDELKVKDITTMDPSLYGRVMDFVKSHE</sequence>
<dbReference type="AlphaFoldDB" id="A0A6N2ZXB3"/>
<reference evidence="2" key="1">
    <citation type="submission" date="2019-11" db="EMBL/GenBank/DDBJ databases">
        <authorList>
            <person name="Feng L."/>
        </authorList>
    </citation>
    <scope>NUCLEOTIDE SEQUENCE</scope>
    <source>
        <strain evidence="2">VrattiLFYP33</strain>
    </source>
</reference>
<evidence type="ECO:0000256" key="1">
    <source>
        <dbReference type="SAM" id="MobiDB-lite"/>
    </source>
</evidence>
<accession>A0A6N2ZXB3</accession>
<name>A0A6N2ZXB3_9FIRM</name>
<proteinExistence type="predicted"/>
<dbReference type="RefSeq" id="WP_021841364.1">
    <property type="nucleotide sequence ID" value="NZ_CACRUX010000021.1"/>
</dbReference>
<dbReference type="EMBL" id="CACRUX010000021">
    <property type="protein sequence ID" value="VYT84214.1"/>
    <property type="molecule type" value="Genomic_DNA"/>
</dbReference>
<feature type="compositionally biased region" description="Basic and acidic residues" evidence="1">
    <location>
        <begin position="54"/>
        <end position="67"/>
    </location>
</feature>